<evidence type="ECO:0000313" key="1">
    <source>
        <dbReference type="EMBL" id="MCW2309586.1"/>
    </source>
</evidence>
<organism evidence="1 2">
    <name type="scientific">Rhodobium gokarnense</name>
    <dbReference type="NCBI Taxonomy" id="364296"/>
    <lineage>
        <taxon>Bacteria</taxon>
        <taxon>Pseudomonadati</taxon>
        <taxon>Pseudomonadota</taxon>
        <taxon>Alphaproteobacteria</taxon>
        <taxon>Hyphomicrobiales</taxon>
        <taxon>Rhodobiaceae</taxon>
        <taxon>Rhodobium</taxon>
    </lineage>
</organism>
<dbReference type="CDD" id="cd10787">
    <property type="entry name" value="LamB_YcsF_like"/>
    <property type="match status" value="1"/>
</dbReference>
<dbReference type="Pfam" id="PF03746">
    <property type="entry name" value="LamB_YcsF"/>
    <property type="match status" value="1"/>
</dbReference>
<dbReference type="NCBIfam" id="NF003816">
    <property type="entry name" value="PRK05406.1-5"/>
    <property type="match status" value="1"/>
</dbReference>
<dbReference type="PANTHER" id="PTHR30292:SF0">
    <property type="entry name" value="5-OXOPROLINASE SUBUNIT A"/>
    <property type="match status" value="1"/>
</dbReference>
<proteinExistence type="predicted"/>
<comment type="caution">
    <text evidence="1">The sequence shown here is derived from an EMBL/GenBank/DDBJ whole genome shotgun (WGS) entry which is preliminary data.</text>
</comment>
<dbReference type="Proteomes" id="UP001209755">
    <property type="component" value="Unassembled WGS sequence"/>
</dbReference>
<keyword evidence="2" id="KW-1185">Reference proteome</keyword>
<dbReference type="NCBIfam" id="NF003814">
    <property type="entry name" value="PRK05406.1-3"/>
    <property type="match status" value="1"/>
</dbReference>
<accession>A0ABT3HH23</accession>
<dbReference type="InterPro" id="IPR005501">
    <property type="entry name" value="LamB/YcsF/PxpA-like"/>
</dbReference>
<protein>
    <submittedName>
        <fullName evidence="1">UPF0271 protein</fullName>
    </submittedName>
</protein>
<dbReference type="Gene3D" id="3.20.20.370">
    <property type="entry name" value="Glycoside hydrolase/deacetylase"/>
    <property type="match status" value="1"/>
</dbReference>
<dbReference type="PANTHER" id="PTHR30292">
    <property type="entry name" value="UNCHARACTERIZED PROTEIN YBGL-RELATED"/>
    <property type="match status" value="1"/>
</dbReference>
<evidence type="ECO:0000313" key="2">
    <source>
        <dbReference type="Proteomes" id="UP001209755"/>
    </source>
</evidence>
<sequence length="254" mass="26534">MNADMGESFGPYRMGDDRALMPYVSSANIACGMHAGDPNVMAATIDLAREHGVTIGAHPGFGDLNGFGRRRIPMTSPEIEHLVTYQIGALQALAAGRGVRVEFVKPHGALNNMAHEESDVADAVARGIRAASRDLLFVANCLSEMTRAAERAGLEVVHEAYADRRYAPDGRLLPRSAPEAVIHDPADAARQVLAMLDAGCLIAADGTRLSTPIDTFCLHADEASALEVAKGVRGALDGAGIAVVAIAGTPAGLT</sequence>
<gene>
    <name evidence="1" type="ORF">M2319_003942</name>
</gene>
<name>A0ABT3HH23_9HYPH</name>
<dbReference type="SUPFAM" id="SSF88713">
    <property type="entry name" value="Glycoside hydrolase/deacetylase"/>
    <property type="match status" value="1"/>
</dbReference>
<reference evidence="2" key="1">
    <citation type="submission" date="2023-07" db="EMBL/GenBank/DDBJ databases">
        <title>Genome sequencing of Purple Non-Sulfur Bacteria from various extreme environments.</title>
        <authorList>
            <person name="Mayer M."/>
        </authorList>
    </citation>
    <scope>NUCLEOTIDE SEQUENCE [LARGE SCALE GENOMIC DNA]</scope>
    <source>
        <strain evidence="2">DSM 17935</strain>
    </source>
</reference>
<dbReference type="EMBL" id="JAOQNS010000013">
    <property type="protein sequence ID" value="MCW2309586.1"/>
    <property type="molecule type" value="Genomic_DNA"/>
</dbReference>
<dbReference type="InterPro" id="IPR011330">
    <property type="entry name" value="Glyco_hydro/deAcase_b/a-brl"/>
</dbReference>